<dbReference type="InterPro" id="IPR002931">
    <property type="entry name" value="Transglutaminase-like"/>
</dbReference>
<dbReference type="Proteomes" id="UP000023430">
    <property type="component" value="Unassembled WGS sequence"/>
</dbReference>
<dbReference type="InterPro" id="IPR038765">
    <property type="entry name" value="Papain-like_cys_pep_sf"/>
</dbReference>
<dbReference type="OrthoDB" id="9804872at2"/>
<dbReference type="SUPFAM" id="SSF54001">
    <property type="entry name" value="Cysteine proteinases"/>
    <property type="match status" value="1"/>
</dbReference>
<dbReference type="SMART" id="SM00460">
    <property type="entry name" value="TGc"/>
    <property type="match status" value="1"/>
</dbReference>
<dbReference type="InterPro" id="IPR006311">
    <property type="entry name" value="TAT_signal"/>
</dbReference>
<protein>
    <submittedName>
        <fullName evidence="2">Transglutaminase</fullName>
    </submittedName>
</protein>
<dbReference type="Gene3D" id="3.10.620.30">
    <property type="match status" value="1"/>
</dbReference>
<dbReference type="PATRIC" id="fig|1449351.3.peg.4370"/>
<dbReference type="PANTHER" id="PTHR38339">
    <property type="entry name" value="TRANSGLUTAMINASE DOMAIN PROTEIN"/>
    <property type="match status" value="1"/>
</dbReference>
<dbReference type="STRING" id="1449351.RISW2_20475"/>
<dbReference type="PANTHER" id="PTHR38339:SF1">
    <property type="entry name" value="TRANSGLUTAMINASE-LIKE DOMAIN-CONTAINING PROTEIN"/>
    <property type="match status" value="1"/>
</dbReference>
<dbReference type="RefSeq" id="WP_043774967.1">
    <property type="nucleotide sequence ID" value="NZ_JAME01000060.1"/>
</dbReference>
<comment type="caution">
    <text evidence="2">The sequence shown here is derived from an EMBL/GenBank/DDBJ whole genome shotgun (WGS) entry which is preliminary data.</text>
</comment>
<dbReference type="Pfam" id="PF01841">
    <property type="entry name" value="Transglut_core"/>
    <property type="match status" value="1"/>
</dbReference>
<proteinExistence type="predicted"/>
<sequence length="362" mass="38442">MTDRRTFLGMGVAAAALAAWPRGARAALDPRPGDWRQFRITTDVTLAPGAEAQVWLPVPSVDEPGWMRAGEAAWTGNADEAEFMVDPVHGARFLRARWGASEAADRTLSLDAGVATRDRATDFGVVREVAPLAPSARALYTAPTDLIPTDGIVAETAARITAGLEGDADKARAIYDWIVENTARNPETRGCGLGDVASMLAMGDLTGKCADLNALFVGLARAADLPARDVYGIRVAPSSFGYKSLGAGSPDVTKAQHCRAEVWLEAHGWVPADPADVRKVMLEEPPGDLGLDDPKVAAARAALFGAWEGNWVGYNFAHDVALPGARQDPVPFLMYPQAEIGGEALDPLAPDTFRYAITARAL</sequence>
<dbReference type="eggNOG" id="COG1305">
    <property type="taxonomic scope" value="Bacteria"/>
</dbReference>
<evidence type="ECO:0000313" key="3">
    <source>
        <dbReference type="Proteomes" id="UP000023430"/>
    </source>
</evidence>
<dbReference type="PROSITE" id="PS51318">
    <property type="entry name" value="TAT"/>
    <property type="match status" value="1"/>
</dbReference>
<evidence type="ECO:0000259" key="1">
    <source>
        <dbReference type="SMART" id="SM00460"/>
    </source>
</evidence>
<reference evidence="2 3" key="1">
    <citation type="submission" date="2014-01" db="EMBL/GenBank/DDBJ databases">
        <title>Roseivivax isoporae LMG 25204 Genome Sequencing.</title>
        <authorList>
            <person name="Lai Q."/>
            <person name="Li G."/>
            <person name="Shao Z."/>
        </authorList>
    </citation>
    <scope>NUCLEOTIDE SEQUENCE [LARGE SCALE GENOMIC DNA]</scope>
    <source>
        <strain evidence="2 3">LMG 25204</strain>
    </source>
</reference>
<feature type="domain" description="Transglutaminase-like" evidence="1">
    <location>
        <begin position="201"/>
        <end position="276"/>
    </location>
</feature>
<dbReference type="AlphaFoldDB" id="X7F3U1"/>
<gene>
    <name evidence="2" type="ORF">RISW2_20475</name>
</gene>
<dbReference type="EMBL" id="JAME01000060">
    <property type="protein sequence ID" value="ETX26729.1"/>
    <property type="molecule type" value="Genomic_DNA"/>
</dbReference>
<accession>X7F3U1</accession>
<name>X7F3U1_9RHOB</name>
<organism evidence="2 3">
    <name type="scientific">Roseivivax isoporae LMG 25204</name>
    <dbReference type="NCBI Taxonomy" id="1449351"/>
    <lineage>
        <taxon>Bacteria</taxon>
        <taxon>Pseudomonadati</taxon>
        <taxon>Pseudomonadota</taxon>
        <taxon>Alphaproteobacteria</taxon>
        <taxon>Rhodobacterales</taxon>
        <taxon>Roseobacteraceae</taxon>
        <taxon>Roseivivax</taxon>
    </lineage>
</organism>
<keyword evidence="3" id="KW-1185">Reference proteome</keyword>
<evidence type="ECO:0000313" key="2">
    <source>
        <dbReference type="EMBL" id="ETX26729.1"/>
    </source>
</evidence>